<evidence type="ECO:0000313" key="2">
    <source>
        <dbReference type="EMBL" id="KAF9503946.1"/>
    </source>
</evidence>
<accession>A0A9P6DG43</accession>
<dbReference type="AlphaFoldDB" id="A0A9P6DG43"/>
<name>A0A9P6DG43_9AGAM</name>
<proteinExistence type="predicted"/>
<protein>
    <submittedName>
        <fullName evidence="2">Uncharacterized protein</fullName>
    </submittedName>
</protein>
<gene>
    <name evidence="2" type="ORF">BS47DRAFT_1369161</name>
</gene>
<sequence>MAPLSSPSSHGSVDLSPALVRHKIVLATGGKSNLLPLFLKASQQIRLVMMPLQFNLSNESNNDEALPPPLKRRRGPNLNALSKSVSRASADDEELASQVSMHNYDPTPTHKNVHDLCTGLRHDKMAKINDSKDSLLVCLCLKDERKQKNQKMTGDKITAWVAMVKSGLM</sequence>
<reference evidence="2" key="1">
    <citation type="journal article" date="2020" name="Nat. Commun.">
        <title>Large-scale genome sequencing of mycorrhizal fungi provides insights into the early evolution of symbiotic traits.</title>
        <authorList>
            <person name="Miyauchi S."/>
            <person name="Kiss E."/>
            <person name="Kuo A."/>
            <person name="Drula E."/>
            <person name="Kohler A."/>
            <person name="Sanchez-Garcia M."/>
            <person name="Morin E."/>
            <person name="Andreopoulos B."/>
            <person name="Barry K.W."/>
            <person name="Bonito G."/>
            <person name="Buee M."/>
            <person name="Carver A."/>
            <person name="Chen C."/>
            <person name="Cichocki N."/>
            <person name="Clum A."/>
            <person name="Culley D."/>
            <person name="Crous P.W."/>
            <person name="Fauchery L."/>
            <person name="Girlanda M."/>
            <person name="Hayes R.D."/>
            <person name="Keri Z."/>
            <person name="LaButti K."/>
            <person name="Lipzen A."/>
            <person name="Lombard V."/>
            <person name="Magnuson J."/>
            <person name="Maillard F."/>
            <person name="Murat C."/>
            <person name="Nolan M."/>
            <person name="Ohm R.A."/>
            <person name="Pangilinan J."/>
            <person name="Pereira M.F."/>
            <person name="Perotto S."/>
            <person name="Peter M."/>
            <person name="Pfister S."/>
            <person name="Riley R."/>
            <person name="Sitrit Y."/>
            <person name="Stielow J.B."/>
            <person name="Szollosi G."/>
            <person name="Zifcakova L."/>
            <person name="Stursova M."/>
            <person name="Spatafora J.W."/>
            <person name="Tedersoo L."/>
            <person name="Vaario L.M."/>
            <person name="Yamada A."/>
            <person name="Yan M."/>
            <person name="Wang P."/>
            <person name="Xu J."/>
            <person name="Bruns T."/>
            <person name="Baldrian P."/>
            <person name="Vilgalys R."/>
            <person name="Dunand C."/>
            <person name="Henrissat B."/>
            <person name="Grigoriev I.V."/>
            <person name="Hibbett D."/>
            <person name="Nagy L.G."/>
            <person name="Martin F.M."/>
        </authorList>
    </citation>
    <scope>NUCLEOTIDE SEQUENCE</scope>
    <source>
        <strain evidence="2">UP504</strain>
    </source>
</reference>
<comment type="caution">
    <text evidence="2">The sequence shown here is derived from an EMBL/GenBank/DDBJ whole genome shotgun (WGS) entry which is preliminary data.</text>
</comment>
<evidence type="ECO:0000256" key="1">
    <source>
        <dbReference type="SAM" id="MobiDB-lite"/>
    </source>
</evidence>
<keyword evidence="3" id="KW-1185">Reference proteome</keyword>
<organism evidence="2 3">
    <name type="scientific">Hydnum rufescens UP504</name>
    <dbReference type="NCBI Taxonomy" id="1448309"/>
    <lineage>
        <taxon>Eukaryota</taxon>
        <taxon>Fungi</taxon>
        <taxon>Dikarya</taxon>
        <taxon>Basidiomycota</taxon>
        <taxon>Agaricomycotina</taxon>
        <taxon>Agaricomycetes</taxon>
        <taxon>Cantharellales</taxon>
        <taxon>Hydnaceae</taxon>
        <taxon>Hydnum</taxon>
    </lineage>
</organism>
<dbReference type="EMBL" id="MU129283">
    <property type="protein sequence ID" value="KAF9503946.1"/>
    <property type="molecule type" value="Genomic_DNA"/>
</dbReference>
<evidence type="ECO:0000313" key="3">
    <source>
        <dbReference type="Proteomes" id="UP000886523"/>
    </source>
</evidence>
<feature type="region of interest" description="Disordered" evidence="1">
    <location>
        <begin position="58"/>
        <end position="77"/>
    </location>
</feature>
<dbReference type="Proteomes" id="UP000886523">
    <property type="component" value="Unassembled WGS sequence"/>
</dbReference>